<accession>A0AAC9YMV0</accession>
<name>A0AAC9YMV0_9MYCO</name>
<proteinExistence type="predicted"/>
<dbReference type="Proteomes" id="UP000216246">
    <property type="component" value="Chromosome"/>
</dbReference>
<protein>
    <submittedName>
        <fullName evidence="1">Uncharacterized protein</fullName>
    </submittedName>
</protein>
<gene>
    <name evidence="1" type="ORF">CKJ54_21575</name>
</gene>
<sequence length="125" mass="14334">MFSKFSDAGKYIIMRIGDGVRVDLRLRTQFVKWDAGGLDSHILIEPADRDAVDFMNKECPTLKKGFAEQYLKRYTLQSDPSSYGFAFPEDQPRMEVLALSFEELTTALLEDMPDSITSQVSNWRQ</sequence>
<reference evidence="1 2" key="1">
    <citation type="submission" date="2017-08" db="EMBL/GenBank/DDBJ databases">
        <title>Phylogentic analysis of Mycobacterium avium complex whole genomes.</title>
        <authorList>
            <person name="Caverly L.J."/>
            <person name="Spilker T."/>
            <person name="LiPuma J."/>
        </authorList>
    </citation>
    <scope>NUCLEOTIDE SEQUENCE [LARGE SCALE GENOMIC DNA]</scope>
    <source>
        <strain evidence="1 2">FLAC0026</strain>
    </source>
</reference>
<organism evidence="1 2">
    <name type="scientific">Mycobacterium marseillense</name>
    <dbReference type="NCBI Taxonomy" id="701042"/>
    <lineage>
        <taxon>Bacteria</taxon>
        <taxon>Bacillati</taxon>
        <taxon>Actinomycetota</taxon>
        <taxon>Actinomycetes</taxon>
        <taxon>Mycobacteriales</taxon>
        <taxon>Mycobacteriaceae</taxon>
        <taxon>Mycobacterium</taxon>
        <taxon>Mycobacterium avium complex (MAC)</taxon>
    </lineage>
</organism>
<dbReference type="EMBL" id="CP023147">
    <property type="protein sequence ID" value="ASW92174.1"/>
    <property type="molecule type" value="Genomic_DNA"/>
</dbReference>
<dbReference type="KEGG" id="mmal:CKJ54_21575"/>
<dbReference type="AlphaFoldDB" id="A0AAC9YMV0"/>
<evidence type="ECO:0000313" key="2">
    <source>
        <dbReference type="Proteomes" id="UP000216246"/>
    </source>
</evidence>
<evidence type="ECO:0000313" key="1">
    <source>
        <dbReference type="EMBL" id="ASW92174.1"/>
    </source>
</evidence>